<evidence type="ECO:0000313" key="6">
    <source>
        <dbReference type="EMBL" id="KKY25475.1"/>
    </source>
</evidence>
<keyword evidence="3" id="KW-0274">FAD</keyword>
<evidence type="ECO:0000256" key="1">
    <source>
        <dbReference type="ARBA" id="ARBA00005466"/>
    </source>
</evidence>
<dbReference type="InterPro" id="IPR016169">
    <property type="entry name" value="FAD-bd_PCMH_sub2"/>
</dbReference>
<dbReference type="GO" id="GO:0016491">
    <property type="term" value="F:oxidoreductase activity"/>
    <property type="evidence" value="ECO:0007669"/>
    <property type="project" value="UniProtKB-KW"/>
</dbReference>
<evidence type="ECO:0000313" key="7">
    <source>
        <dbReference type="Proteomes" id="UP000053317"/>
    </source>
</evidence>
<evidence type="ECO:0000259" key="5">
    <source>
        <dbReference type="PROSITE" id="PS51387"/>
    </source>
</evidence>
<proteinExistence type="inferred from homology"/>
<dbReference type="AlphaFoldDB" id="A0A0G2HA93"/>
<dbReference type="Proteomes" id="UP000053317">
    <property type="component" value="Unassembled WGS sequence"/>
</dbReference>
<dbReference type="SUPFAM" id="SSF56176">
    <property type="entry name" value="FAD-binding/transporter-associated domain-like"/>
    <property type="match status" value="1"/>
</dbReference>
<keyword evidence="4" id="KW-0560">Oxidoreductase</keyword>
<comment type="similarity">
    <text evidence="1">Belongs to the oxygen-dependent FAD-linked oxidoreductase family.</text>
</comment>
<evidence type="ECO:0000256" key="4">
    <source>
        <dbReference type="ARBA" id="ARBA00023002"/>
    </source>
</evidence>
<dbReference type="Pfam" id="PF01565">
    <property type="entry name" value="FAD_binding_4"/>
    <property type="match status" value="1"/>
</dbReference>
<evidence type="ECO:0000256" key="3">
    <source>
        <dbReference type="ARBA" id="ARBA00022827"/>
    </source>
</evidence>
<keyword evidence="2" id="KW-0285">Flavoprotein</keyword>
<dbReference type="PROSITE" id="PS51387">
    <property type="entry name" value="FAD_PCMH"/>
    <property type="match status" value="1"/>
</dbReference>
<dbReference type="InterPro" id="IPR036318">
    <property type="entry name" value="FAD-bd_PCMH-like_sf"/>
</dbReference>
<dbReference type="OrthoDB" id="2151789at2759"/>
<dbReference type="GO" id="GO:0071949">
    <property type="term" value="F:FAD binding"/>
    <property type="evidence" value="ECO:0007669"/>
    <property type="project" value="InterPro"/>
</dbReference>
<accession>A0A0G2HA93</accession>
<dbReference type="InterPro" id="IPR006094">
    <property type="entry name" value="Oxid_FAD_bind_N"/>
</dbReference>
<dbReference type="InterPro" id="IPR050416">
    <property type="entry name" value="FAD-linked_Oxidoreductase"/>
</dbReference>
<reference evidence="6 7" key="1">
    <citation type="submission" date="2015-05" db="EMBL/GenBank/DDBJ databases">
        <title>Distinctive expansion of gene families associated with plant cell wall degradation and secondary metabolism in the genomes of grapevine trunk pathogens.</title>
        <authorList>
            <person name="Lawrence D.P."/>
            <person name="Travadon R."/>
            <person name="Rolshausen P.E."/>
            <person name="Baumgartner K."/>
        </authorList>
    </citation>
    <scope>NUCLEOTIDE SEQUENCE [LARGE SCALE GENOMIC DNA]</scope>
    <source>
        <strain evidence="6">UCRPC4</strain>
    </source>
</reference>
<reference evidence="6 7" key="2">
    <citation type="submission" date="2015-05" db="EMBL/GenBank/DDBJ databases">
        <authorList>
            <person name="Morales-Cruz A."/>
            <person name="Amrine K.C."/>
            <person name="Cantu D."/>
        </authorList>
    </citation>
    <scope>NUCLEOTIDE SEQUENCE [LARGE SCALE GENOMIC DNA]</scope>
    <source>
        <strain evidence="6">UCRPC4</strain>
    </source>
</reference>
<dbReference type="EMBL" id="LCWF01000041">
    <property type="protein sequence ID" value="KKY25475.1"/>
    <property type="molecule type" value="Genomic_DNA"/>
</dbReference>
<dbReference type="PANTHER" id="PTHR42973">
    <property type="entry name" value="BINDING OXIDOREDUCTASE, PUTATIVE (AFU_ORTHOLOGUE AFUA_1G17690)-RELATED"/>
    <property type="match status" value="1"/>
</dbReference>
<dbReference type="InterPro" id="IPR016166">
    <property type="entry name" value="FAD-bd_PCMH"/>
</dbReference>
<name>A0A0G2HA93_PHACM</name>
<gene>
    <name evidence="6" type="ORF">UCRPC4_g01739</name>
</gene>
<dbReference type="PANTHER" id="PTHR42973:SF13">
    <property type="entry name" value="FAD-BINDING PCMH-TYPE DOMAIN-CONTAINING PROTEIN"/>
    <property type="match status" value="1"/>
</dbReference>
<evidence type="ECO:0000256" key="2">
    <source>
        <dbReference type="ARBA" id="ARBA00022630"/>
    </source>
</evidence>
<dbReference type="Pfam" id="PF08031">
    <property type="entry name" value="BBE"/>
    <property type="match status" value="1"/>
</dbReference>
<dbReference type="Gene3D" id="3.30.465.10">
    <property type="match status" value="1"/>
</dbReference>
<keyword evidence="7" id="KW-1185">Reference proteome</keyword>
<protein>
    <submittedName>
        <fullName evidence="6">Putative fad dependent</fullName>
    </submittedName>
</protein>
<feature type="domain" description="FAD-binding PCMH-type" evidence="5">
    <location>
        <begin position="39"/>
        <end position="211"/>
    </location>
</feature>
<dbReference type="InterPro" id="IPR012951">
    <property type="entry name" value="BBE"/>
</dbReference>
<sequence>MDTACNVIDSALPDIVAFPVRDLVRFYDELHNYWSQADSDLYPTCITFPVNANQTSFIVKVLNNYTDVKFAMKSGGHNTNQGWSSVSGGILIAFSSNAATNLSSDGLTADIGPGARWEDVMSALDPYNKAVVGGRIGDVGVGGYILGGGLSFLSAEYGMACDTVVNFEVVLADATIVNANATSHSDLYFALKGGGNQFGMVTKITMKAIHMDYIWGGVRTYLGSDTVASTFINATHSFVTNYTDKKASVIVTTERTDLINLWVVFYFYNGPEPPNGTFAEFETMTPLTDSVKTQRFVDLLVSNNDFNLEGLRYLIRGTTLPNLPRDQGKALYTYQYTSWADQAVSETLLNADFIYNSYGRRTYAGVAPTHYGGVTADSEDVEGDSGLTYQDWNPIFMNDAMYDQTPLQTYPLDEYEKLVSAKTKYDPNGFFTNRTGGFKF</sequence>
<organism evidence="6 7">
    <name type="scientific">Phaeomoniella chlamydospora</name>
    <name type="common">Phaeoacremonium chlamydosporum</name>
    <dbReference type="NCBI Taxonomy" id="158046"/>
    <lineage>
        <taxon>Eukaryota</taxon>
        <taxon>Fungi</taxon>
        <taxon>Dikarya</taxon>
        <taxon>Ascomycota</taxon>
        <taxon>Pezizomycotina</taxon>
        <taxon>Eurotiomycetes</taxon>
        <taxon>Chaetothyriomycetidae</taxon>
        <taxon>Phaeomoniellales</taxon>
        <taxon>Phaeomoniellaceae</taxon>
        <taxon>Phaeomoniella</taxon>
    </lineage>
</organism>
<comment type="caution">
    <text evidence="6">The sequence shown here is derived from an EMBL/GenBank/DDBJ whole genome shotgun (WGS) entry which is preliminary data.</text>
</comment>